<dbReference type="InterPro" id="IPR010686">
    <property type="entry name" value="OBAP-like"/>
</dbReference>
<protein>
    <submittedName>
        <fullName evidence="3">Uncharacterized protein</fullName>
    </submittedName>
</protein>
<feature type="region of interest" description="Disordered" evidence="2">
    <location>
        <begin position="1"/>
        <end position="45"/>
    </location>
</feature>
<dbReference type="AlphaFoldDB" id="A0AAQ3KDA5"/>
<organism evidence="3 4">
    <name type="scientific">Canna indica</name>
    <name type="common">Indian-shot</name>
    <dbReference type="NCBI Taxonomy" id="4628"/>
    <lineage>
        <taxon>Eukaryota</taxon>
        <taxon>Viridiplantae</taxon>
        <taxon>Streptophyta</taxon>
        <taxon>Embryophyta</taxon>
        <taxon>Tracheophyta</taxon>
        <taxon>Spermatophyta</taxon>
        <taxon>Magnoliopsida</taxon>
        <taxon>Liliopsida</taxon>
        <taxon>Zingiberales</taxon>
        <taxon>Cannaceae</taxon>
        <taxon>Canna</taxon>
    </lineage>
</organism>
<dbReference type="EMBL" id="CP136893">
    <property type="protein sequence ID" value="WOL05330.1"/>
    <property type="molecule type" value="Genomic_DNA"/>
</dbReference>
<proteinExistence type="inferred from homology"/>
<gene>
    <name evidence="3" type="ORF">Cni_G14058</name>
</gene>
<reference evidence="3 4" key="1">
    <citation type="submission" date="2023-10" db="EMBL/GenBank/DDBJ databases">
        <title>Chromosome-scale genome assembly provides insights into flower coloration mechanisms of Canna indica.</title>
        <authorList>
            <person name="Li C."/>
        </authorList>
    </citation>
    <scope>NUCLEOTIDE SEQUENCE [LARGE SCALE GENOMIC DNA]</scope>
    <source>
        <tissue evidence="3">Flower</tissue>
    </source>
</reference>
<evidence type="ECO:0000313" key="3">
    <source>
        <dbReference type="EMBL" id="WOL05330.1"/>
    </source>
</evidence>
<name>A0AAQ3KDA5_9LILI</name>
<feature type="compositionally biased region" description="Basic and acidic residues" evidence="2">
    <location>
        <begin position="1"/>
        <end position="13"/>
    </location>
</feature>
<keyword evidence="4" id="KW-1185">Reference proteome</keyword>
<sequence length="92" mass="10372">MDLDHVELADLRDSPSSNPPEGEGKDLASENKQSSFSNPHEGEGKVMTLDRKLIDEGPQILQSKKPVSQMKHHLCSFTLYVHDPCRQIEVHH</sequence>
<comment type="similarity">
    <text evidence="1">Belongs to the OBAP family.</text>
</comment>
<evidence type="ECO:0000256" key="1">
    <source>
        <dbReference type="ARBA" id="ARBA00009740"/>
    </source>
</evidence>
<evidence type="ECO:0000313" key="4">
    <source>
        <dbReference type="Proteomes" id="UP001327560"/>
    </source>
</evidence>
<evidence type="ECO:0000256" key="2">
    <source>
        <dbReference type="SAM" id="MobiDB-lite"/>
    </source>
</evidence>
<accession>A0AAQ3KDA5</accession>
<dbReference type="PANTHER" id="PTHR31360:SF1">
    <property type="entry name" value="OIL BODY-ASSOCIATED PROTEIN 2A"/>
    <property type="match status" value="1"/>
</dbReference>
<dbReference type="PANTHER" id="PTHR31360">
    <property type="match status" value="1"/>
</dbReference>
<dbReference type="Proteomes" id="UP001327560">
    <property type="component" value="Chromosome 4"/>
</dbReference>